<name>A0A9D4D0Z6_DREPO</name>
<keyword evidence="2" id="KW-1185">Reference proteome</keyword>
<organism evidence="1 2">
    <name type="scientific">Dreissena polymorpha</name>
    <name type="common">Zebra mussel</name>
    <name type="synonym">Mytilus polymorpha</name>
    <dbReference type="NCBI Taxonomy" id="45954"/>
    <lineage>
        <taxon>Eukaryota</taxon>
        <taxon>Metazoa</taxon>
        <taxon>Spiralia</taxon>
        <taxon>Lophotrochozoa</taxon>
        <taxon>Mollusca</taxon>
        <taxon>Bivalvia</taxon>
        <taxon>Autobranchia</taxon>
        <taxon>Heteroconchia</taxon>
        <taxon>Euheterodonta</taxon>
        <taxon>Imparidentia</taxon>
        <taxon>Neoheterodontei</taxon>
        <taxon>Myida</taxon>
        <taxon>Dreissenoidea</taxon>
        <taxon>Dreissenidae</taxon>
        <taxon>Dreissena</taxon>
    </lineage>
</organism>
<gene>
    <name evidence="1" type="ORF">DPMN_041882</name>
</gene>
<dbReference type="Proteomes" id="UP000828390">
    <property type="component" value="Unassembled WGS sequence"/>
</dbReference>
<sequence>MTRDRVHPLNHLFSSNTVWYNGVIAAVVVTEETLSTPRDTPAVRLRTASSTSVLNMDRPCRPLLVWDHSVGDLGRVEAGSYRGCCSIQSTYSGLNDSRLGVPVSVCNNTNLKLTGLLCGSLGC</sequence>
<evidence type="ECO:0000313" key="2">
    <source>
        <dbReference type="Proteomes" id="UP000828390"/>
    </source>
</evidence>
<comment type="caution">
    <text evidence="1">The sequence shown here is derived from an EMBL/GenBank/DDBJ whole genome shotgun (WGS) entry which is preliminary data.</text>
</comment>
<reference evidence="1" key="2">
    <citation type="submission" date="2020-11" db="EMBL/GenBank/DDBJ databases">
        <authorList>
            <person name="McCartney M.A."/>
            <person name="Auch B."/>
            <person name="Kono T."/>
            <person name="Mallez S."/>
            <person name="Becker A."/>
            <person name="Gohl D.M."/>
            <person name="Silverstein K.A.T."/>
            <person name="Koren S."/>
            <person name="Bechman K.B."/>
            <person name="Herman A."/>
            <person name="Abrahante J.E."/>
            <person name="Garbe J."/>
        </authorList>
    </citation>
    <scope>NUCLEOTIDE SEQUENCE</scope>
    <source>
        <strain evidence="1">Duluth1</strain>
        <tissue evidence="1">Whole animal</tissue>
    </source>
</reference>
<reference evidence="1" key="1">
    <citation type="journal article" date="2019" name="bioRxiv">
        <title>The Genome of the Zebra Mussel, Dreissena polymorpha: A Resource for Invasive Species Research.</title>
        <authorList>
            <person name="McCartney M.A."/>
            <person name="Auch B."/>
            <person name="Kono T."/>
            <person name="Mallez S."/>
            <person name="Zhang Y."/>
            <person name="Obille A."/>
            <person name="Becker A."/>
            <person name="Abrahante J.E."/>
            <person name="Garbe J."/>
            <person name="Badalamenti J.P."/>
            <person name="Herman A."/>
            <person name="Mangelson H."/>
            <person name="Liachko I."/>
            <person name="Sullivan S."/>
            <person name="Sone E.D."/>
            <person name="Koren S."/>
            <person name="Silverstein K.A.T."/>
            <person name="Beckman K.B."/>
            <person name="Gohl D.M."/>
        </authorList>
    </citation>
    <scope>NUCLEOTIDE SEQUENCE</scope>
    <source>
        <strain evidence="1">Duluth1</strain>
        <tissue evidence="1">Whole animal</tissue>
    </source>
</reference>
<proteinExistence type="predicted"/>
<protein>
    <submittedName>
        <fullName evidence="1">Uncharacterized protein</fullName>
    </submittedName>
</protein>
<accession>A0A9D4D0Z6</accession>
<dbReference type="EMBL" id="JAIWYP010000011">
    <property type="protein sequence ID" value="KAH3735363.1"/>
    <property type="molecule type" value="Genomic_DNA"/>
</dbReference>
<dbReference type="AlphaFoldDB" id="A0A9D4D0Z6"/>
<evidence type="ECO:0000313" key="1">
    <source>
        <dbReference type="EMBL" id="KAH3735363.1"/>
    </source>
</evidence>